<feature type="transmembrane region" description="Helical" evidence="8">
    <location>
        <begin position="234"/>
        <end position="255"/>
    </location>
</feature>
<evidence type="ECO:0000256" key="4">
    <source>
        <dbReference type="ARBA" id="ARBA00022989"/>
    </source>
</evidence>
<comment type="function">
    <text evidence="8">Gustatory receptor which mediates acceptance or avoidance behavior, depending on its substrates.</text>
</comment>
<evidence type="ECO:0000313" key="9">
    <source>
        <dbReference type="EMBL" id="KAK3924408.1"/>
    </source>
</evidence>
<comment type="caution">
    <text evidence="8">Lacks conserved residue(s) required for the propagation of feature annotation.</text>
</comment>
<keyword evidence="6 8" id="KW-0675">Receptor</keyword>
<dbReference type="GO" id="GO:0007635">
    <property type="term" value="P:chemosensory behavior"/>
    <property type="evidence" value="ECO:0007669"/>
    <property type="project" value="TreeGrafter"/>
</dbReference>
<dbReference type="GO" id="GO:0030425">
    <property type="term" value="C:dendrite"/>
    <property type="evidence" value="ECO:0007669"/>
    <property type="project" value="TreeGrafter"/>
</dbReference>
<gene>
    <name evidence="9" type="ORF">KUF71_012359</name>
</gene>
<evidence type="ECO:0000256" key="1">
    <source>
        <dbReference type="ARBA" id="ARBA00004651"/>
    </source>
</evidence>
<keyword evidence="7 8" id="KW-0807">Transducer</keyword>
<keyword evidence="3 8" id="KW-0812">Transmembrane</keyword>
<name>A0AAE1LLT7_9NEOP</name>
<proteinExistence type="inferred from homology"/>
<feature type="transmembrane region" description="Helical" evidence="8">
    <location>
        <begin position="59"/>
        <end position="82"/>
    </location>
</feature>
<dbReference type="GO" id="GO:0030424">
    <property type="term" value="C:axon"/>
    <property type="evidence" value="ECO:0007669"/>
    <property type="project" value="TreeGrafter"/>
</dbReference>
<comment type="similarity">
    <text evidence="8">Belongs to the insect chemoreceptor superfamily. Gustatory receptor (GR) family.</text>
</comment>
<comment type="subcellular location">
    <subcellularLocation>
        <location evidence="1 8">Cell membrane</location>
        <topology evidence="1 8">Multi-pass membrane protein</topology>
    </subcellularLocation>
</comment>
<dbReference type="GO" id="GO:0043025">
    <property type="term" value="C:neuronal cell body"/>
    <property type="evidence" value="ECO:0007669"/>
    <property type="project" value="TreeGrafter"/>
</dbReference>
<accession>A0AAE1LLT7</accession>
<protein>
    <recommendedName>
        <fullName evidence="8">Gustatory receptor</fullName>
    </recommendedName>
</protein>
<dbReference type="Proteomes" id="UP001219518">
    <property type="component" value="Unassembled WGS sequence"/>
</dbReference>
<dbReference type="Pfam" id="PF08395">
    <property type="entry name" value="7tm_7"/>
    <property type="match status" value="1"/>
</dbReference>
<evidence type="ECO:0000256" key="5">
    <source>
        <dbReference type="ARBA" id="ARBA00023136"/>
    </source>
</evidence>
<evidence type="ECO:0000256" key="3">
    <source>
        <dbReference type="ARBA" id="ARBA00022692"/>
    </source>
</evidence>
<dbReference type="GO" id="GO:0007165">
    <property type="term" value="P:signal transduction"/>
    <property type="evidence" value="ECO:0007669"/>
    <property type="project" value="UniProtKB-KW"/>
</dbReference>
<dbReference type="GO" id="GO:0005886">
    <property type="term" value="C:plasma membrane"/>
    <property type="evidence" value="ECO:0007669"/>
    <property type="project" value="UniProtKB-SubCell"/>
</dbReference>
<evidence type="ECO:0000256" key="7">
    <source>
        <dbReference type="ARBA" id="ARBA00023224"/>
    </source>
</evidence>
<dbReference type="EMBL" id="JAHWGI010001182">
    <property type="protein sequence ID" value="KAK3924408.1"/>
    <property type="molecule type" value="Genomic_DNA"/>
</dbReference>
<keyword evidence="5 8" id="KW-0472">Membrane</keyword>
<reference evidence="9" key="2">
    <citation type="journal article" date="2023" name="BMC Genomics">
        <title>Pest status, molecular evolution, and epigenetic factors derived from the genome assembly of Frankliniella fusca, a thysanopteran phytovirus vector.</title>
        <authorList>
            <person name="Catto M.A."/>
            <person name="Labadie P.E."/>
            <person name="Jacobson A.L."/>
            <person name="Kennedy G.G."/>
            <person name="Srinivasan R."/>
            <person name="Hunt B.G."/>
        </authorList>
    </citation>
    <scope>NUCLEOTIDE SEQUENCE</scope>
    <source>
        <strain evidence="9">PL_HMW_Pooled</strain>
    </source>
</reference>
<dbReference type="PANTHER" id="PTHR21143:SF133">
    <property type="entry name" value="GUSTATORY AND PHEROMONE RECEPTOR 32A-RELATED"/>
    <property type="match status" value="1"/>
</dbReference>
<dbReference type="PANTHER" id="PTHR21143">
    <property type="entry name" value="INVERTEBRATE GUSTATORY RECEPTOR"/>
    <property type="match status" value="1"/>
</dbReference>
<evidence type="ECO:0000256" key="8">
    <source>
        <dbReference type="RuleBase" id="RU363108"/>
    </source>
</evidence>
<keyword evidence="2 8" id="KW-1003">Cell membrane</keyword>
<feature type="transmembrane region" description="Helical" evidence="8">
    <location>
        <begin position="261"/>
        <end position="282"/>
    </location>
</feature>
<evidence type="ECO:0000256" key="6">
    <source>
        <dbReference type="ARBA" id="ARBA00023170"/>
    </source>
</evidence>
<dbReference type="InterPro" id="IPR013604">
    <property type="entry name" value="7TM_chemorcpt"/>
</dbReference>
<feature type="transmembrane region" description="Helical" evidence="8">
    <location>
        <begin position="112"/>
        <end position="132"/>
    </location>
</feature>
<evidence type="ECO:0000313" key="10">
    <source>
        <dbReference type="Proteomes" id="UP001219518"/>
    </source>
</evidence>
<comment type="caution">
    <text evidence="9">The sequence shown here is derived from an EMBL/GenBank/DDBJ whole genome shotgun (WGS) entry which is preliminary data.</text>
</comment>
<keyword evidence="4 8" id="KW-1133">Transmembrane helix</keyword>
<feature type="transmembrane region" description="Helical" evidence="8">
    <location>
        <begin position="6"/>
        <end position="24"/>
    </location>
</feature>
<reference evidence="9" key="1">
    <citation type="submission" date="2021-07" db="EMBL/GenBank/DDBJ databases">
        <authorList>
            <person name="Catto M.A."/>
            <person name="Jacobson A."/>
            <person name="Kennedy G."/>
            <person name="Labadie P."/>
            <person name="Hunt B.G."/>
            <person name="Srinivasan R."/>
        </authorList>
    </citation>
    <scope>NUCLEOTIDE SEQUENCE</scope>
    <source>
        <strain evidence="9">PL_HMW_Pooled</strain>
        <tissue evidence="9">Head</tissue>
    </source>
</reference>
<evidence type="ECO:0000256" key="2">
    <source>
        <dbReference type="ARBA" id="ARBA00022475"/>
    </source>
</evidence>
<dbReference type="GO" id="GO:0050909">
    <property type="term" value="P:sensory perception of taste"/>
    <property type="evidence" value="ECO:0007669"/>
    <property type="project" value="InterPro"/>
</dbReference>
<sequence length="377" mass="42413">MAPSLGWLLYSLALVTFVVTWTAIKVARRYRDSGILDQDESADDNATLVLSGKRVPTQLFVAMFDMASISIIAAVCILQAAATPHLVVRLAAQLRRVDSLLTPRTYETPRCLLAFIMILVFVEVLDLFCKLFEDEEYALNTLPSYVSYIITYMREAMFVDDVSGVLERFRTINAELKEFLVEYSAAEVRARVADTDRRSRALRRLAVAYDLLCQCVESVAHQYSLFLLCNMLGLLMRLVITTYFIVHIVLGIAAPNAPENATAPLVSVFLFVQFLWLSGHFLRMLVLVYPCSSTVEETLRTGTLVSRFINYESLDSQISQQLRSLSMNLLHRRIAVSAFGVFDLSLPLVCTVMSAVTTYLVVLIQLKLPAHLTKIQK</sequence>
<dbReference type="GO" id="GO:0008049">
    <property type="term" value="P:male courtship behavior"/>
    <property type="evidence" value="ECO:0007669"/>
    <property type="project" value="TreeGrafter"/>
</dbReference>
<dbReference type="AlphaFoldDB" id="A0AAE1LLT7"/>
<feature type="transmembrane region" description="Helical" evidence="8">
    <location>
        <begin position="334"/>
        <end position="362"/>
    </location>
</feature>
<keyword evidence="10" id="KW-1185">Reference proteome</keyword>
<organism evidence="9 10">
    <name type="scientific">Frankliniella fusca</name>
    <dbReference type="NCBI Taxonomy" id="407009"/>
    <lineage>
        <taxon>Eukaryota</taxon>
        <taxon>Metazoa</taxon>
        <taxon>Ecdysozoa</taxon>
        <taxon>Arthropoda</taxon>
        <taxon>Hexapoda</taxon>
        <taxon>Insecta</taxon>
        <taxon>Pterygota</taxon>
        <taxon>Neoptera</taxon>
        <taxon>Paraneoptera</taxon>
        <taxon>Thysanoptera</taxon>
        <taxon>Terebrantia</taxon>
        <taxon>Thripoidea</taxon>
        <taxon>Thripidae</taxon>
        <taxon>Frankliniella</taxon>
    </lineage>
</organism>